<dbReference type="GO" id="GO:0003676">
    <property type="term" value="F:nucleic acid binding"/>
    <property type="evidence" value="ECO:0007669"/>
    <property type="project" value="InterPro"/>
</dbReference>
<evidence type="ECO:0000256" key="4">
    <source>
        <dbReference type="ARBA" id="ARBA00022840"/>
    </source>
</evidence>
<feature type="region of interest" description="Disordered" evidence="5">
    <location>
        <begin position="248"/>
        <end position="271"/>
    </location>
</feature>
<evidence type="ECO:0000256" key="1">
    <source>
        <dbReference type="ARBA" id="ARBA00022741"/>
    </source>
</evidence>
<reference evidence="8 9" key="1">
    <citation type="submission" date="2019-09" db="EMBL/GenBank/DDBJ databases">
        <title>Draft genome sequence of various Type strains from the CCUG.</title>
        <authorList>
            <person name="Pineiro-Iglesias B."/>
            <person name="Tunovic T."/>
            <person name="Unosson C."/>
            <person name="Inganas E."/>
            <person name="Ohlen M."/>
            <person name="Cardew S."/>
            <person name="Jensie-Markopoulos S."/>
            <person name="Salva-Serra F."/>
            <person name="Jaen-Luchoro D."/>
            <person name="Karlsson R."/>
            <person name="Svensson-Stadler L."/>
            <person name="Chun J."/>
            <person name="Moore E."/>
        </authorList>
    </citation>
    <scope>NUCLEOTIDE SEQUENCE [LARGE SCALE GENOMIC DNA]</scope>
    <source>
        <strain evidence="8 9">CCUG 56969T</strain>
    </source>
</reference>
<evidence type="ECO:0000256" key="2">
    <source>
        <dbReference type="ARBA" id="ARBA00022801"/>
    </source>
</evidence>
<sequence length="804" mass="90083">MSLLPIDSYQNVFYEQIAKSHLVVEAETGSGKSTRLPIWASQHGRVLVVEPRRIACTSLAKYLAQQSGEKLGSKVGYAIKLESEYNEQTDVVFVTPGIALRWLSEDGLSDFDVIVVDEFHERRWDIDLLVAILKQKASHRLVVTSATIEGERLADYLNASRISCEGRTYQVEIEHRANESRTLPDSRHLEQRIAEEVNHQLIASYGDMLVFLPGKKEIVQCEQALAKNPDIQLVKLHASVSDKERDLALSGRNTGNSDDGNSEDGNSDDGRGLRKVILATNVAETSLTIPDIGVVIDSGLERRTVQRNGRATLMLKSISRASAKQRAGRAGRVMDGVCVRLYGEHAALELVTPPELQREELTEPMLAAACCGETLESLSFLDPIPEKSLNNATQTLLTMEAIDDDHQITEHGKKLYPLPIDALYADIVTRIKTKALKEAMVDLTAALSVPARLYQLPNSAEHLEALAQQEKEGCDLSLLIQIVRGRDYPHLDIDQQALAEAQGLAKQMREVFELPQLEVASRYQRIDLLKTIVNLHPELVFVRRLKRKEAFANGMLEVVLGRQNRFPDNAQAMLVLDTHSLSGRGVKQTLTLATTTAPVPLELIVDAELGEWQQGETVVNDEGVFTEMALVYAGRTITTKLVAAEGQLSLKPIVDLVVSGAQLPGFAEVRAQEIKHWQLYVKLGLDEETKYTPEIEQLSFELWFIEQLEVLGVTDVSELEMFEHADIPFDGIPNWLYNEFSEKYPFSVCLADLQLEVEYMPARKLIYVNYQSGSRKLSPKRWELPTWSGWRIQYKKASRIIDIK</sequence>
<feature type="domain" description="Helicase C-terminal" evidence="7">
    <location>
        <begin position="188"/>
        <end position="379"/>
    </location>
</feature>
<dbReference type="AlphaFoldDB" id="A0A5M9NZT4"/>
<keyword evidence="2" id="KW-0378">Hydrolase</keyword>
<keyword evidence="9" id="KW-1185">Reference proteome</keyword>
<accession>A0A5M9NZT4</accession>
<evidence type="ECO:0000313" key="8">
    <source>
        <dbReference type="EMBL" id="KAA8677296.1"/>
    </source>
</evidence>
<dbReference type="OrthoDB" id="9805617at2"/>
<dbReference type="GO" id="GO:0016787">
    <property type="term" value="F:hydrolase activity"/>
    <property type="evidence" value="ECO:0007669"/>
    <property type="project" value="UniProtKB-KW"/>
</dbReference>
<dbReference type="CDD" id="cd17917">
    <property type="entry name" value="DEXHc_RHA-like"/>
    <property type="match status" value="1"/>
</dbReference>
<dbReference type="PANTHER" id="PTHR43519">
    <property type="entry name" value="ATP-DEPENDENT RNA HELICASE HRPB"/>
    <property type="match status" value="1"/>
</dbReference>
<dbReference type="Pfam" id="PF00270">
    <property type="entry name" value="DEAD"/>
    <property type="match status" value="1"/>
</dbReference>
<dbReference type="EMBL" id="VXJS01000005">
    <property type="protein sequence ID" value="KAA8677296.1"/>
    <property type="molecule type" value="Genomic_DNA"/>
</dbReference>
<proteinExistence type="predicted"/>
<gene>
    <name evidence="8" type="ORF">F4W18_11300</name>
</gene>
<dbReference type="RefSeq" id="WP_086713559.1">
    <property type="nucleotide sequence ID" value="NZ_AP025492.1"/>
</dbReference>
<dbReference type="InterPro" id="IPR014001">
    <property type="entry name" value="Helicase_ATP-bd"/>
</dbReference>
<dbReference type="GO" id="GO:0004386">
    <property type="term" value="F:helicase activity"/>
    <property type="evidence" value="ECO:0007669"/>
    <property type="project" value="UniProtKB-KW"/>
</dbReference>
<dbReference type="SMART" id="SM00487">
    <property type="entry name" value="DEXDc"/>
    <property type="match status" value="1"/>
</dbReference>
<dbReference type="Gene3D" id="1.20.120.1080">
    <property type="match status" value="1"/>
</dbReference>
<dbReference type="Proteomes" id="UP000322521">
    <property type="component" value="Unassembled WGS sequence"/>
</dbReference>
<dbReference type="InterPro" id="IPR011545">
    <property type="entry name" value="DEAD/DEAH_box_helicase_dom"/>
</dbReference>
<evidence type="ECO:0000259" key="7">
    <source>
        <dbReference type="PROSITE" id="PS51194"/>
    </source>
</evidence>
<dbReference type="InterPro" id="IPR001650">
    <property type="entry name" value="Helicase_C-like"/>
</dbReference>
<evidence type="ECO:0000259" key="6">
    <source>
        <dbReference type="PROSITE" id="PS51192"/>
    </source>
</evidence>
<dbReference type="CDD" id="cd18791">
    <property type="entry name" value="SF2_C_RHA"/>
    <property type="match status" value="1"/>
</dbReference>
<organism evidence="8 9">
    <name type="scientific">Vibrio gigantis</name>
    <dbReference type="NCBI Taxonomy" id="296199"/>
    <lineage>
        <taxon>Bacteria</taxon>
        <taxon>Pseudomonadati</taxon>
        <taxon>Pseudomonadota</taxon>
        <taxon>Gammaproteobacteria</taxon>
        <taxon>Vibrionales</taxon>
        <taxon>Vibrionaceae</taxon>
        <taxon>Vibrio</taxon>
    </lineage>
</organism>
<dbReference type="Pfam" id="PF00271">
    <property type="entry name" value="Helicase_C"/>
    <property type="match status" value="1"/>
</dbReference>
<feature type="domain" description="Helicase ATP-binding" evidence="6">
    <location>
        <begin position="13"/>
        <end position="166"/>
    </location>
</feature>
<comment type="caution">
    <text evidence="8">The sequence shown here is derived from an EMBL/GenBank/DDBJ whole genome shotgun (WGS) entry which is preliminary data.</text>
</comment>
<name>A0A5M9NZT4_9VIBR</name>
<evidence type="ECO:0000256" key="3">
    <source>
        <dbReference type="ARBA" id="ARBA00022806"/>
    </source>
</evidence>
<dbReference type="InterPro" id="IPR007502">
    <property type="entry name" value="Helicase-assoc_dom"/>
</dbReference>
<dbReference type="SUPFAM" id="SSF52540">
    <property type="entry name" value="P-loop containing nucleoside triphosphate hydrolases"/>
    <property type="match status" value="1"/>
</dbReference>
<keyword evidence="4" id="KW-0067">ATP-binding</keyword>
<keyword evidence="3 8" id="KW-0347">Helicase</keyword>
<dbReference type="Gene3D" id="3.40.50.300">
    <property type="entry name" value="P-loop containing nucleotide triphosphate hydrolases"/>
    <property type="match status" value="2"/>
</dbReference>
<evidence type="ECO:0000313" key="9">
    <source>
        <dbReference type="Proteomes" id="UP000322521"/>
    </source>
</evidence>
<dbReference type="InterPro" id="IPR027417">
    <property type="entry name" value="P-loop_NTPase"/>
</dbReference>
<dbReference type="PROSITE" id="PS51192">
    <property type="entry name" value="HELICASE_ATP_BIND_1"/>
    <property type="match status" value="1"/>
</dbReference>
<dbReference type="PROSITE" id="PS51194">
    <property type="entry name" value="HELICASE_CTER"/>
    <property type="match status" value="1"/>
</dbReference>
<protein>
    <submittedName>
        <fullName evidence="8">ATP-dependent RNA helicase</fullName>
    </submittedName>
</protein>
<dbReference type="GO" id="GO:0005524">
    <property type="term" value="F:ATP binding"/>
    <property type="evidence" value="ECO:0007669"/>
    <property type="project" value="UniProtKB-KW"/>
</dbReference>
<dbReference type="PANTHER" id="PTHR43519:SF1">
    <property type="entry name" value="ATP-DEPENDENT RNA HELICASE HRPB"/>
    <property type="match status" value="1"/>
</dbReference>
<dbReference type="SMART" id="SM00490">
    <property type="entry name" value="HELICc"/>
    <property type="match status" value="1"/>
</dbReference>
<keyword evidence="1" id="KW-0547">Nucleotide-binding</keyword>
<dbReference type="SMART" id="SM00847">
    <property type="entry name" value="HA2"/>
    <property type="match status" value="1"/>
</dbReference>
<evidence type="ECO:0000256" key="5">
    <source>
        <dbReference type="SAM" id="MobiDB-lite"/>
    </source>
</evidence>